<dbReference type="InterPro" id="IPR011047">
    <property type="entry name" value="Quinoprotein_ADH-like_sf"/>
</dbReference>
<evidence type="ECO:0000259" key="4">
    <source>
        <dbReference type="Pfam" id="PF05018"/>
    </source>
</evidence>
<evidence type="ECO:0000313" key="8">
    <source>
        <dbReference type="Proteomes" id="UP000276133"/>
    </source>
</evidence>
<evidence type="ECO:0000256" key="2">
    <source>
        <dbReference type="ARBA" id="ARBA00022737"/>
    </source>
</evidence>
<gene>
    <name evidence="7" type="ORF">BpHYR1_045757</name>
</gene>
<evidence type="ECO:0000259" key="6">
    <source>
        <dbReference type="Pfam" id="PF23393"/>
    </source>
</evidence>
<evidence type="ECO:0000256" key="3">
    <source>
        <dbReference type="PROSITE-ProRule" id="PRU00221"/>
    </source>
</evidence>
<dbReference type="InterPro" id="IPR050630">
    <property type="entry name" value="WD_repeat_EMAP"/>
</dbReference>
<protein>
    <submittedName>
        <fullName evidence="7">WD repeat-containing 90</fullName>
    </submittedName>
</protein>
<dbReference type="Pfam" id="PF00400">
    <property type="entry name" value="WD40"/>
    <property type="match status" value="2"/>
</dbReference>
<dbReference type="Proteomes" id="UP000276133">
    <property type="component" value="Unassembled WGS sequence"/>
</dbReference>
<dbReference type="EMBL" id="REGN01003643">
    <property type="protein sequence ID" value="RNA21555.1"/>
    <property type="molecule type" value="Genomic_DNA"/>
</dbReference>
<evidence type="ECO:0000256" key="1">
    <source>
        <dbReference type="ARBA" id="ARBA00022574"/>
    </source>
</evidence>
<name>A0A3M7RE44_BRAPC</name>
<dbReference type="SMART" id="SM00320">
    <property type="entry name" value="WD40"/>
    <property type="match status" value="20"/>
</dbReference>
<dbReference type="InterPro" id="IPR055441">
    <property type="entry name" value="Beta-prop_WDR90_POC16_2nd"/>
</dbReference>
<dbReference type="Pfam" id="PF23342">
    <property type="entry name" value="WDR90_beta-prop_4th"/>
    <property type="match status" value="1"/>
</dbReference>
<dbReference type="SUPFAM" id="SSF101898">
    <property type="entry name" value="NHL repeat"/>
    <property type="match status" value="1"/>
</dbReference>
<comment type="caution">
    <text evidence="7">The sequence shown here is derived from an EMBL/GenBank/DDBJ whole genome shotgun (WGS) entry which is preliminary data.</text>
</comment>
<keyword evidence="2" id="KW-0677">Repeat</keyword>
<sequence length="1834" mass="206290">MSKLSWQQPYVNIFKHFTIASEKNAIKHGDITTQTDSQLKSSIYKISGSNSTSNYIQLPKLSGQSLNLTGRYIYFLIKPVPSKSFSFHIDITTSEKTLLRISFSNLYKEFKSTPTWLQFPYIVQPPKGSIYEKIDQTSKDWSGLAPPVTKWTIFCVDLINLVHSYSNRSYSCVRGLKICSNLFIKNVITTDIMYEPGVNCAEARLRNLNSFPRDLSYPCDKYENWHHFYDFSVFNAESVSPVTRHLEPTLVSSKPNVSSTQLKKNLVTSLPMVGVKPEEPDFVSPEDAERQNDDDVHVYPLKSGHDLVSSSESSLSSVSLDQDQNGFSSPTQLFPDPILALNKIIGFGSHLGSSQFAANNLLKWSNDSQFLVYACQSIVVAFNLNDKKQYCFVGHADKVSCLSISPDNSVLASGQTGPYSLVRLWDFQTRKCLSIFRHHDHSLSLVEFSACGNFLCGVGKDKQAKSMLVLWDVRLARKNVVKMIAKAHTDVGISRLIFVHYDSSRLVTCGKDNVRFWRLKNDALRSCAVNLSPYLTDELEFTDLSMNSRLGSNDNLVYSCTRSGQIFVFNVAKMEIEKVKIIEPVVKKSGILNRQKNSPSLRLNSISISDDYCVTGSDDGFVRLWPLDFGQVCLEAEHDSSIVVVKFSADCQKIASGTVSGNLGILEVEQKTYATLVRSHTNVVNDVSLDPTGKYLATCSDDTTLRVWCIENCQQLYDFSSANERPLSLSFMPANIRTQSSVFSCGFSSGKVRIFNLDEAKLFKEINSPHLKQKCEILDLRYSNDGKRLISGDSLKYLCLYDSDRDYILLRILPNGIISPRSLVISADQKCLSVIGPAKYLITIFDALTLNETMRINILSNDDEPIDGCDESSLYGKECAVRLSYSTYDLNQLVCVTSANRLLKFDSVSGRLVSSVSKIHRSLTDCIAITNDGNYLITSGDNALKVWDYCFRFDKNYQTFIGHSSAINRIVISPDNKQIISVGDSIVFWDFLAYFGAYENKVSSKKSHSKAGKEPLVEITTPKPSRQITDSSSDIESLHDLALDISFEEPKQPPVPENIEIETILSNEIEDTLLKDELNELTILDETILDKPLIKNFKNLSNFVSQNSQSLYSTSTNSFKMMSDGKVIELETESYDKFLSEIKPSNSKHLMSRIKESTIAKKRFSAPDNKCGIRLDSIIGYNGKFSAENLIWNSDHEFFASSIGTTLCVEDLKTGQQKIFTAHHEDITCVAMKTDMTQMASVSSYLLNISLSNEENSLPKCQIVIWDCTNLSKVSNLFHKNALNIASLKFSTDDRFLISVADYKCPSLLIWSTNDYSQLIYLQNFNYIINDLAWNPYKCNEIIIGVCNKSLLKCSIEEKGYKKANLSVTEFDIPQAITDLNEKFDFTAITFGAEGWLFAATSNGLVTVWNLKNNSCFLNWKADSNEIDYLVNNKQKLITGSSKGNLKLWNIGSLDEIKKDRKESFIIENEIHLNGAIKSCNFDSSLDIGIIGTSKNTLWYVNWKEESSVRIVSTHSSKINQLLCIEDKYLSSVSDDGCLNLWSIKERERLIQFEVKVAAVCQALIRQDGKMFRANNIPNKGSLVVVGYADGSIRMYSVEQKNIVSKFKPFAQSVTSITFCEGTSSILAGSSDGSIAIIDLNEGMTTRILEEHKGSSVTSLDSFYSEDKKMTYWCAASQNGISIWNFKSSEDMIQMVDWLSFPAYDDDSDSSYAQQSTTLAYFEPKSNQKMHIDTLIYVGRGLKKNIIFYNFIKKELVRKMELSEWASCLSVSPKRNLFAIGTKTRLLQIKDYNHGTFQDYSQHSDTVSSVCFSCDGKKLFSSSFNEIFIWNVNV</sequence>
<accession>A0A3M7RE44</accession>
<feature type="domain" description="WDR90/POC16 second beta-propeller" evidence="6">
    <location>
        <begin position="688"/>
        <end position="990"/>
    </location>
</feature>
<reference evidence="7 8" key="1">
    <citation type="journal article" date="2018" name="Sci. Rep.">
        <title>Genomic signatures of local adaptation to the degree of environmental predictability in rotifers.</title>
        <authorList>
            <person name="Franch-Gras L."/>
            <person name="Hahn C."/>
            <person name="Garcia-Roger E.M."/>
            <person name="Carmona M.J."/>
            <person name="Serra M."/>
            <person name="Gomez A."/>
        </authorList>
    </citation>
    <scope>NUCLEOTIDE SEQUENCE [LARGE SCALE GENOMIC DNA]</scope>
    <source>
        <strain evidence="7">HYR1</strain>
    </source>
</reference>
<dbReference type="InterPro" id="IPR015943">
    <property type="entry name" value="WD40/YVTN_repeat-like_dom_sf"/>
</dbReference>
<dbReference type="PROSITE" id="PS50082">
    <property type="entry name" value="WD_REPEATS_2"/>
    <property type="match status" value="1"/>
</dbReference>
<dbReference type="InterPro" id="IPR055440">
    <property type="entry name" value="Beta-prop_WDR90_4th"/>
</dbReference>
<evidence type="ECO:0000259" key="5">
    <source>
        <dbReference type="Pfam" id="PF23342"/>
    </source>
</evidence>
<dbReference type="InterPro" id="IPR007714">
    <property type="entry name" value="CFA20_dom"/>
</dbReference>
<dbReference type="Pfam" id="PF05018">
    <property type="entry name" value="CFA20_dom"/>
    <property type="match status" value="1"/>
</dbReference>
<keyword evidence="1 3" id="KW-0853">WD repeat</keyword>
<dbReference type="Pfam" id="PF23393">
    <property type="entry name" value="Beta-prop_WDR90_POC16_2nd"/>
    <property type="match status" value="1"/>
</dbReference>
<proteinExistence type="predicted"/>
<evidence type="ECO:0000313" key="7">
    <source>
        <dbReference type="EMBL" id="RNA21555.1"/>
    </source>
</evidence>
<dbReference type="Gene3D" id="2.130.10.10">
    <property type="entry name" value="YVTN repeat-like/Quinoprotein amine dehydrogenase"/>
    <property type="match status" value="6"/>
</dbReference>
<dbReference type="InterPro" id="IPR001680">
    <property type="entry name" value="WD40_rpt"/>
</dbReference>
<dbReference type="SUPFAM" id="SSF50998">
    <property type="entry name" value="Quinoprotein alcohol dehydrogenase-like"/>
    <property type="match status" value="1"/>
</dbReference>
<dbReference type="PANTHER" id="PTHR13720:SF24">
    <property type="entry name" value="WD REPEAT-CONTAINING PROTEIN 90"/>
    <property type="match status" value="1"/>
</dbReference>
<dbReference type="PROSITE" id="PS50294">
    <property type="entry name" value="WD_REPEATS_REGION"/>
    <property type="match status" value="1"/>
</dbReference>
<organism evidence="7 8">
    <name type="scientific">Brachionus plicatilis</name>
    <name type="common">Marine rotifer</name>
    <name type="synonym">Brachionus muelleri</name>
    <dbReference type="NCBI Taxonomy" id="10195"/>
    <lineage>
        <taxon>Eukaryota</taxon>
        <taxon>Metazoa</taxon>
        <taxon>Spiralia</taxon>
        <taxon>Gnathifera</taxon>
        <taxon>Rotifera</taxon>
        <taxon>Eurotatoria</taxon>
        <taxon>Monogononta</taxon>
        <taxon>Pseudotrocha</taxon>
        <taxon>Ploima</taxon>
        <taxon>Brachionidae</taxon>
        <taxon>Brachionus</taxon>
    </lineage>
</organism>
<feature type="domain" description="WDR90 4th beta-propeller" evidence="5">
    <location>
        <begin position="1526"/>
        <end position="1833"/>
    </location>
</feature>
<keyword evidence="8" id="KW-1185">Reference proteome</keyword>
<feature type="repeat" description="WD" evidence="3">
    <location>
        <begin position="677"/>
        <end position="718"/>
    </location>
</feature>
<dbReference type="InterPro" id="IPR036322">
    <property type="entry name" value="WD40_repeat_dom_sf"/>
</dbReference>
<dbReference type="SUPFAM" id="SSF50978">
    <property type="entry name" value="WD40 repeat-like"/>
    <property type="match status" value="2"/>
</dbReference>
<dbReference type="OrthoDB" id="6252103at2759"/>
<dbReference type="PANTHER" id="PTHR13720">
    <property type="entry name" value="WD-40 REPEAT PROTEIN"/>
    <property type="match status" value="1"/>
</dbReference>
<feature type="domain" description="CFA20" evidence="4">
    <location>
        <begin position="1"/>
        <end position="125"/>
    </location>
</feature>
<dbReference type="STRING" id="10195.A0A3M7RE44"/>